<comment type="subcellular location">
    <subcellularLocation>
        <location evidence="1">Cell membrane</location>
        <topology evidence="1">Multi-pass membrane protein</topology>
    </subcellularLocation>
</comment>
<dbReference type="AlphaFoldDB" id="A0A0F3RMQ3"/>
<gene>
    <name evidence="9" type="ORF">OTUT144_0323</name>
</gene>
<dbReference type="PANTHER" id="PTHR33932">
    <property type="entry name" value="NA(+)/H(+) ANTIPORTER SUBUNIT B"/>
    <property type="match status" value="1"/>
</dbReference>
<evidence type="ECO:0000256" key="7">
    <source>
        <dbReference type="SAM" id="Phobius"/>
    </source>
</evidence>
<evidence type="ECO:0000256" key="6">
    <source>
        <dbReference type="ARBA" id="ARBA00023136"/>
    </source>
</evidence>
<evidence type="ECO:0000256" key="4">
    <source>
        <dbReference type="ARBA" id="ARBA00022692"/>
    </source>
</evidence>
<dbReference type="NCBIfam" id="NF009162">
    <property type="entry name" value="PRK12508.1"/>
    <property type="match status" value="1"/>
</dbReference>
<keyword evidence="3" id="KW-1003">Cell membrane</keyword>
<keyword evidence="4 7" id="KW-0812">Transmembrane</keyword>
<evidence type="ECO:0000256" key="2">
    <source>
        <dbReference type="ARBA" id="ARBA00009425"/>
    </source>
</evidence>
<evidence type="ECO:0000259" key="8">
    <source>
        <dbReference type="Pfam" id="PF04039"/>
    </source>
</evidence>
<reference evidence="9 10" key="1">
    <citation type="submission" date="2015-01" db="EMBL/GenBank/DDBJ databases">
        <title>Genome Sequencing of Rickettsiales.</title>
        <authorList>
            <person name="Daugherty S.C."/>
            <person name="Su Q."/>
            <person name="Abolude K."/>
            <person name="Beier-Sexton M."/>
            <person name="Carlyon J.A."/>
            <person name="Carter R."/>
            <person name="Day N.P."/>
            <person name="Dumler S.J."/>
            <person name="Dyachenko V."/>
            <person name="Godinez A."/>
            <person name="Kurtti T.J."/>
            <person name="Lichay M."/>
            <person name="Mullins K.E."/>
            <person name="Ott S."/>
            <person name="Pappas-Brown V."/>
            <person name="Paris D.H."/>
            <person name="Patel P."/>
            <person name="Richards A.L."/>
            <person name="Sadzewicz L."/>
            <person name="Sears K."/>
            <person name="Seidman D."/>
            <person name="Sengamalay N."/>
            <person name="Stenos J."/>
            <person name="Tallon L.J."/>
            <person name="Vincent G."/>
            <person name="Fraser C.M."/>
            <person name="Munderloh U."/>
            <person name="Dunning-Hotopp J.C."/>
        </authorList>
    </citation>
    <scope>NUCLEOTIDE SEQUENCE [LARGE SCALE GENOMIC DNA]</scope>
    <source>
        <strain evidence="9 10">UT144</strain>
    </source>
</reference>
<evidence type="ECO:0000313" key="9">
    <source>
        <dbReference type="EMBL" id="KJW07610.1"/>
    </source>
</evidence>
<keyword evidence="5 7" id="KW-1133">Transmembrane helix</keyword>
<protein>
    <submittedName>
        <fullName evidence="9">Na+/H+ antiporter family protein</fullName>
    </submittedName>
</protein>
<accession>A0A0F3RMQ3</accession>
<feature type="transmembrane region" description="Helical" evidence="7">
    <location>
        <begin position="7"/>
        <end position="27"/>
    </location>
</feature>
<feature type="transmembrane region" description="Helical" evidence="7">
    <location>
        <begin position="39"/>
        <end position="55"/>
    </location>
</feature>
<evidence type="ECO:0000313" key="10">
    <source>
        <dbReference type="Proteomes" id="UP000033580"/>
    </source>
</evidence>
<keyword evidence="6 7" id="KW-0472">Membrane</keyword>
<sequence length="144" mass="15686">MQNNNIIVASIIAKIITPYILLFALYIQINGEVSPGGGFQAGAILASAVIGYDIIYPQQLIKYKLAILPLSIIGALGVMIYGLTGLLALFYGKNYLNYYVITCTKYSQSLGIFIVELGVGIAVTASLLIIYYVFVINNDYDTNK</sequence>
<dbReference type="Pfam" id="PF04039">
    <property type="entry name" value="MnhB"/>
    <property type="match status" value="1"/>
</dbReference>
<dbReference type="InterPro" id="IPR007182">
    <property type="entry name" value="MnhB"/>
</dbReference>
<dbReference type="GO" id="GO:0005886">
    <property type="term" value="C:plasma membrane"/>
    <property type="evidence" value="ECO:0007669"/>
    <property type="project" value="UniProtKB-SubCell"/>
</dbReference>
<feature type="transmembrane region" description="Helical" evidence="7">
    <location>
        <begin position="67"/>
        <end position="91"/>
    </location>
</feature>
<dbReference type="InterPro" id="IPR050622">
    <property type="entry name" value="CPA3_antiporter_subunitB"/>
</dbReference>
<dbReference type="PANTHER" id="PTHR33932:SF4">
    <property type="entry name" value="NA(+)_H(+) ANTIPORTER SUBUNIT B"/>
    <property type="match status" value="1"/>
</dbReference>
<proteinExistence type="inferred from homology"/>
<evidence type="ECO:0000256" key="5">
    <source>
        <dbReference type="ARBA" id="ARBA00022989"/>
    </source>
</evidence>
<dbReference type="PATRIC" id="fig|1441384.3.peg.380"/>
<feature type="transmembrane region" description="Helical" evidence="7">
    <location>
        <begin position="111"/>
        <end position="134"/>
    </location>
</feature>
<comment type="caution">
    <text evidence="9">The sequence shown here is derived from an EMBL/GenBank/DDBJ whole genome shotgun (WGS) entry which is preliminary data.</text>
</comment>
<comment type="similarity">
    <text evidence="2">Belongs to the CPA3 antiporters (TC 2.A.63) subunit B family.</text>
</comment>
<name>A0A0F3RMQ3_ORITS</name>
<organism evidence="9 10">
    <name type="scientific">Orientia tsutsugamushi str. UT144</name>
    <dbReference type="NCBI Taxonomy" id="1441384"/>
    <lineage>
        <taxon>Bacteria</taxon>
        <taxon>Pseudomonadati</taxon>
        <taxon>Pseudomonadota</taxon>
        <taxon>Alphaproteobacteria</taxon>
        <taxon>Rickettsiales</taxon>
        <taxon>Rickettsiaceae</taxon>
        <taxon>Rickettsieae</taxon>
        <taxon>Orientia</taxon>
    </lineage>
</organism>
<evidence type="ECO:0000256" key="3">
    <source>
        <dbReference type="ARBA" id="ARBA00022475"/>
    </source>
</evidence>
<feature type="domain" description="Na+/H+ antiporter MnhB subunit-related protein" evidence="8">
    <location>
        <begin position="9"/>
        <end position="128"/>
    </location>
</feature>
<dbReference type="Proteomes" id="UP000033580">
    <property type="component" value="Unassembled WGS sequence"/>
</dbReference>
<dbReference type="EMBL" id="LAOR01000013">
    <property type="protein sequence ID" value="KJW07610.1"/>
    <property type="molecule type" value="Genomic_DNA"/>
</dbReference>
<evidence type="ECO:0000256" key="1">
    <source>
        <dbReference type="ARBA" id="ARBA00004651"/>
    </source>
</evidence>